<feature type="region of interest" description="Disordered" evidence="2">
    <location>
        <begin position="184"/>
        <end position="203"/>
    </location>
</feature>
<organism evidence="3 4">
    <name type="scientific">Lingula anatina</name>
    <name type="common">Brachiopod</name>
    <name type="synonym">Lingula unguis</name>
    <dbReference type="NCBI Taxonomy" id="7574"/>
    <lineage>
        <taxon>Eukaryota</taxon>
        <taxon>Metazoa</taxon>
        <taxon>Spiralia</taxon>
        <taxon>Lophotrochozoa</taxon>
        <taxon>Brachiopoda</taxon>
        <taxon>Linguliformea</taxon>
        <taxon>Lingulata</taxon>
        <taxon>Lingulida</taxon>
        <taxon>Linguloidea</taxon>
        <taxon>Lingulidae</taxon>
        <taxon>Lingula</taxon>
    </lineage>
</organism>
<feature type="region of interest" description="Disordered" evidence="2">
    <location>
        <begin position="358"/>
        <end position="434"/>
    </location>
</feature>
<feature type="region of interest" description="Disordered" evidence="2">
    <location>
        <begin position="449"/>
        <end position="514"/>
    </location>
</feature>
<dbReference type="Pfam" id="PF15769">
    <property type="entry name" value="DUF4698"/>
    <property type="match status" value="1"/>
</dbReference>
<dbReference type="RefSeq" id="XP_013378789.1">
    <property type="nucleotide sequence ID" value="XM_013523335.1"/>
</dbReference>
<keyword evidence="3" id="KW-1185">Reference proteome</keyword>
<dbReference type="GeneID" id="106150483"/>
<accession>A0A1S3H0W8</accession>
<dbReference type="AlphaFoldDB" id="A0A1S3H0W8"/>
<gene>
    <name evidence="4" type="primary">LOC106150483</name>
</gene>
<feature type="compositionally biased region" description="Basic and acidic residues" evidence="2">
    <location>
        <begin position="500"/>
        <end position="512"/>
    </location>
</feature>
<feature type="region of interest" description="Disordered" evidence="2">
    <location>
        <begin position="213"/>
        <end position="280"/>
    </location>
</feature>
<evidence type="ECO:0000256" key="1">
    <source>
        <dbReference type="SAM" id="Coils"/>
    </source>
</evidence>
<dbReference type="Proteomes" id="UP000085678">
    <property type="component" value="Unplaced"/>
</dbReference>
<dbReference type="InterPro" id="IPR031526">
    <property type="entry name" value="DUF4698"/>
</dbReference>
<evidence type="ECO:0000313" key="4">
    <source>
        <dbReference type="RefSeq" id="XP_013378789.1"/>
    </source>
</evidence>
<feature type="compositionally biased region" description="Acidic residues" evidence="2">
    <location>
        <begin position="94"/>
        <end position="112"/>
    </location>
</feature>
<dbReference type="PANTHER" id="PTHR34754">
    <property type="entry name" value="COILED-COIL DOMAIN-CONTAINING PROTEIN 60"/>
    <property type="match status" value="1"/>
</dbReference>
<feature type="coiled-coil region" evidence="1">
    <location>
        <begin position="566"/>
        <end position="625"/>
    </location>
</feature>
<proteinExistence type="predicted"/>
<dbReference type="PANTHER" id="PTHR34754:SF1">
    <property type="entry name" value="COILED-COIL DOMAIN-CONTAINING PROTEIN 60"/>
    <property type="match status" value="1"/>
</dbReference>
<reference evidence="4" key="1">
    <citation type="journal article" date="2015" name="Nat. Commun.">
        <title>The Lingula genome provides insights into brachiopod evolution and the origin of phosphate biomineralization.</title>
        <authorList>
            <person name="Luo Y.J."/>
            <person name="Takeuchi T."/>
            <person name="Koyanagi R."/>
            <person name="Yamada L."/>
            <person name="Kanda M."/>
            <person name="Khalturina M."/>
            <person name="Fujie M."/>
            <person name="Yamasaki S.I."/>
            <person name="Endo K."/>
            <person name="Satoh N."/>
        </authorList>
    </citation>
    <scope>NUCLEOTIDE SEQUENCE</scope>
</reference>
<keyword evidence="1" id="KW-0175">Coiled coil</keyword>
<dbReference type="InParanoid" id="A0A1S3H0W8"/>
<dbReference type="OrthoDB" id="10017343at2759"/>
<dbReference type="KEGG" id="lak:106150483"/>
<reference evidence="4" key="2">
    <citation type="submission" date="2025-08" db="UniProtKB">
        <authorList>
            <consortium name="RefSeq"/>
        </authorList>
    </citation>
    <scope>IDENTIFICATION</scope>
</reference>
<protein>
    <submittedName>
        <fullName evidence="4">Coiled-coil domain-containing protein 60 isoform X1</fullName>
    </submittedName>
</protein>
<feature type="compositionally biased region" description="Polar residues" evidence="2">
    <location>
        <begin position="389"/>
        <end position="409"/>
    </location>
</feature>
<feature type="compositionally biased region" description="Basic and acidic residues" evidence="2">
    <location>
        <begin position="449"/>
        <end position="458"/>
    </location>
</feature>
<evidence type="ECO:0000313" key="3">
    <source>
        <dbReference type="Proteomes" id="UP000085678"/>
    </source>
</evidence>
<evidence type="ECO:0000256" key="2">
    <source>
        <dbReference type="SAM" id="MobiDB-lite"/>
    </source>
</evidence>
<name>A0A1S3H0W8_LINAN</name>
<feature type="region of interest" description="Disordered" evidence="2">
    <location>
        <begin position="93"/>
        <end position="124"/>
    </location>
</feature>
<feature type="compositionally biased region" description="Basic residues" evidence="2">
    <location>
        <begin position="358"/>
        <end position="373"/>
    </location>
</feature>
<sequence>MPKGRDDPRTYIRREAPPILSQKGIKIQARSAEVYNPTFPTRQNVREENYNRRIRQLTQQGFRSVNYKPYQNIGGEIYLSNKRLILTALGQWNESDDEDSSSEEEEDSEEEGQQTQSLRPMTPAKFVLRRTRKDLNNLHKEVAHGRNLIRNVKLGHGLFEKLRYEQEMKLQEEEMENRKQRQFGLLNWNPDDSSSDGETDEELGEDVELTGFMSQEGGEGNVSPEPSLPAPSPVTRSRVSFAGHPSPRSARTGAKSAASKKSSKTLPPRPYTATHTNIFNDGPTTLTTHSKEALFRQLCALNWILDAMNIDTNYAMENINTCWNLNTIGGAKIHIKKLERKDRIESEYSSFVATKTPTKARRLLRGSNPRRKTSSTVISSHFPPRSRESNSAASGSPKGSETQLNSARNEGQHLDTEAPFTPPIEEEEEPADTKGIFSFLDDYYESLSKEKAEREKAEQGNSGDPPPPPPSQPEKKKKKKDKKRSSEGESGVKSPRKTSKKAEHASGEENKIADSIYERTMSARTLRANAVHLLRPKSSPALLELQANLPSNRWSHMATDMKLKFAETAEEKALELHEKLEQIEKQKYATCQQKFLAIPFSKNTVHDALKQMKEALADKDAKRAERLKQKPIHCQWYSDLLTTVDSLDLSPKDRMYFRKIMDKLEKYGKYHEISHKIDSGKQTVLHFLKILERLRDWEICNPDVSAAIEFCRERIVEMTVEDFEEWFRQYFPAMKRPQTAPPVLNLERGKKGEK</sequence>
<feature type="compositionally biased region" description="Acidic residues" evidence="2">
    <location>
        <begin position="193"/>
        <end position="203"/>
    </location>
</feature>